<accession>A0A915IQ02</accession>
<protein>
    <submittedName>
        <fullName evidence="3">Uncharacterized protein</fullName>
    </submittedName>
</protein>
<name>A0A915IQ02_ROMCU</name>
<evidence type="ECO:0000313" key="3">
    <source>
        <dbReference type="WBParaSite" id="nRc.2.0.1.t16072-RA"/>
    </source>
</evidence>
<proteinExistence type="predicted"/>
<evidence type="ECO:0000256" key="1">
    <source>
        <dbReference type="SAM" id="MobiDB-lite"/>
    </source>
</evidence>
<dbReference type="AlphaFoldDB" id="A0A915IQ02"/>
<evidence type="ECO:0000313" key="2">
    <source>
        <dbReference type="Proteomes" id="UP000887565"/>
    </source>
</evidence>
<feature type="compositionally biased region" description="Basic and acidic residues" evidence="1">
    <location>
        <begin position="47"/>
        <end position="58"/>
    </location>
</feature>
<keyword evidence="2" id="KW-1185">Reference proteome</keyword>
<organism evidence="2 3">
    <name type="scientific">Romanomermis culicivorax</name>
    <name type="common">Nematode worm</name>
    <dbReference type="NCBI Taxonomy" id="13658"/>
    <lineage>
        <taxon>Eukaryota</taxon>
        <taxon>Metazoa</taxon>
        <taxon>Ecdysozoa</taxon>
        <taxon>Nematoda</taxon>
        <taxon>Enoplea</taxon>
        <taxon>Dorylaimia</taxon>
        <taxon>Mermithida</taxon>
        <taxon>Mermithoidea</taxon>
        <taxon>Mermithidae</taxon>
        <taxon>Romanomermis</taxon>
    </lineage>
</organism>
<sequence length="67" mass="7869">MNILQFEPHQTPIMMACNKEITIFRQRKTVNVSRRSRTALGIGNFEQNRERNQKKANDKNTVVQPIK</sequence>
<reference evidence="3" key="1">
    <citation type="submission" date="2022-11" db="UniProtKB">
        <authorList>
            <consortium name="WormBaseParasite"/>
        </authorList>
    </citation>
    <scope>IDENTIFICATION</scope>
</reference>
<feature type="region of interest" description="Disordered" evidence="1">
    <location>
        <begin position="43"/>
        <end position="67"/>
    </location>
</feature>
<dbReference type="Proteomes" id="UP000887565">
    <property type="component" value="Unplaced"/>
</dbReference>
<dbReference type="WBParaSite" id="nRc.2.0.1.t16072-RA">
    <property type="protein sequence ID" value="nRc.2.0.1.t16072-RA"/>
    <property type="gene ID" value="nRc.2.0.1.g16072"/>
</dbReference>